<proteinExistence type="predicted"/>
<dbReference type="PANTHER" id="PTHR47890">
    <property type="entry name" value="LD24308P"/>
    <property type="match status" value="1"/>
</dbReference>
<evidence type="ECO:0000313" key="1">
    <source>
        <dbReference type="EMBL" id="CAG9773540.1"/>
    </source>
</evidence>
<reference evidence="1" key="1">
    <citation type="submission" date="2022-01" db="EMBL/GenBank/DDBJ databases">
        <authorList>
            <person name="King R."/>
        </authorList>
    </citation>
    <scope>NUCLEOTIDE SEQUENCE</scope>
</reference>
<gene>
    <name evidence="1" type="ORF">CEUTPL_LOCUS13930</name>
</gene>
<organism evidence="1 2">
    <name type="scientific">Ceutorhynchus assimilis</name>
    <name type="common">cabbage seed weevil</name>
    <dbReference type="NCBI Taxonomy" id="467358"/>
    <lineage>
        <taxon>Eukaryota</taxon>
        <taxon>Metazoa</taxon>
        <taxon>Ecdysozoa</taxon>
        <taxon>Arthropoda</taxon>
        <taxon>Hexapoda</taxon>
        <taxon>Insecta</taxon>
        <taxon>Pterygota</taxon>
        <taxon>Neoptera</taxon>
        <taxon>Endopterygota</taxon>
        <taxon>Coleoptera</taxon>
        <taxon>Polyphaga</taxon>
        <taxon>Cucujiformia</taxon>
        <taxon>Curculionidae</taxon>
        <taxon>Ceutorhynchinae</taxon>
        <taxon>Ceutorhynchus</taxon>
    </lineage>
</organism>
<dbReference type="AlphaFoldDB" id="A0A9N9QT40"/>
<name>A0A9N9QT40_9CUCU</name>
<dbReference type="Pfam" id="PF16061">
    <property type="entry name" value="DUF4803"/>
    <property type="match status" value="1"/>
</dbReference>
<dbReference type="OrthoDB" id="6366357at2759"/>
<keyword evidence="2" id="KW-1185">Reference proteome</keyword>
<evidence type="ECO:0000313" key="2">
    <source>
        <dbReference type="Proteomes" id="UP001152799"/>
    </source>
</evidence>
<accession>A0A9N9QT40</accession>
<protein>
    <submittedName>
        <fullName evidence="1">Uncharacterized protein</fullName>
    </submittedName>
</protein>
<dbReference type="InterPro" id="IPR032062">
    <property type="entry name" value="DUF4803"/>
</dbReference>
<dbReference type="Proteomes" id="UP001152799">
    <property type="component" value="Chromosome 9"/>
</dbReference>
<dbReference type="PANTHER" id="PTHR47890:SF1">
    <property type="entry name" value="LD24308P"/>
    <property type="match status" value="1"/>
</dbReference>
<sequence length="653" mass="76459">MMALIIKSWFLIIILTCLVISIKANHLLVDKLRMDFIKLEQKLWSYVQWETFYMQQEDVEFEIVKALYNFDQNMKQMPKDILRGTEPIRNIHAFLFLYSEVLHTENLYEKFRQYQEDQMRVNNIGGFKDDKKRLDPGIETQFILKDILNRNTGANVTVNKVYNLTFGSENMVMEIVDLILNDYYCKGYNQSPQQVFYNLYNVLALNGLKSYIMLQFAYLAQKISDKGGNSTDLSEIARVQFEKRVNETMSVFRGAMEIAPMHYWKCDPKEQIKGKTYEEFTRLLQGHIQNEVDMNNGGTCRESCDSYPTTKNHGCYDGDSKYCREIERCNGQIIKCRFVESHMEICPSQNPLRRYDHIVYESGKTYGEYKTCWKKPVNSWWRWFVHCSYCLCLCDEQGPKSDRYISMRPVLADIKNNRVVTGIKFTKHNRILHLQIQEGKLMPYGYIDNTTVRWAPVDNYKITDPDVYNEIDYFTLTYENRSMALDDIELEKHNSILTGVRFQFINGKLRLQVHYSTFDWETGRLSPEQGTYIYQKLGGRKEIDLSKVDVPTKSPKNHQSQMNVNDDSYIKFTNTAFELDAAQTTVPFLDMQPVTNEPAVPLMGAGIYYKNLENYGGYIAPKIMTYDYSQLILVRFPRIDVKGSVREIDVAPN</sequence>
<dbReference type="EMBL" id="OU892285">
    <property type="protein sequence ID" value="CAG9773540.1"/>
    <property type="molecule type" value="Genomic_DNA"/>
</dbReference>